<evidence type="ECO:0000256" key="2">
    <source>
        <dbReference type="SAM" id="MobiDB-lite"/>
    </source>
</evidence>
<keyword evidence="6" id="KW-1185">Reference proteome</keyword>
<proteinExistence type="predicted"/>
<feature type="domain" description="MurNAc-LAA" evidence="4">
    <location>
        <begin position="392"/>
        <end position="509"/>
    </location>
</feature>
<feature type="signal peptide" evidence="3">
    <location>
        <begin position="1"/>
        <end position="24"/>
    </location>
</feature>
<organism evidence="5 6">
    <name type="scientific">Hominilimicola fabiformis</name>
    <dbReference type="NCBI Taxonomy" id="2885356"/>
    <lineage>
        <taxon>Bacteria</taxon>
        <taxon>Bacillati</taxon>
        <taxon>Bacillota</taxon>
        <taxon>Clostridia</taxon>
        <taxon>Eubacteriales</taxon>
        <taxon>Oscillospiraceae</taxon>
        <taxon>Hominilimicola</taxon>
    </lineage>
</organism>
<feature type="chain" id="PRO_5042264497" evidence="3">
    <location>
        <begin position="25"/>
        <end position="519"/>
    </location>
</feature>
<accession>A0AAE3DX15</accession>
<dbReference type="Proteomes" id="UP001198242">
    <property type="component" value="Unassembled WGS sequence"/>
</dbReference>
<dbReference type="RefSeq" id="WP_308455803.1">
    <property type="nucleotide sequence ID" value="NZ_JAJEQM010000002.1"/>
</dbReference>
<sequence length="519" mass="56225">MRKLRVSLIAIVMFLFCSVGFASAQTMMLEYDGGTHEYKGEIYALVVNNQLINPPLSPIIFNDRALVPVREIFEEVGATVNYINDTQTIEVSSDEYDVVMRINDNVAYINGEKTNIPDNVVPKLISKVGGETKTMVPVRFISETIGLDVKFDSEDGAILIDSDGYVISDENQEPSIDDVVPQPDNSDDSASYTPSVETKITNVSYDITGDNSIKVTVTSNADISNYSDFTLSSPERVVVDFAGMKFDGVGDTLSVNKAGVTSVRMGDNDERARVVVDISNLKKYNIEKTSNNTVVINVETKAAAPTPKPTVNNGNSNNNSTITADSSKLIVLDAGHGGSDSGAVGYSNGNVVLEKNLTLEITYKVKEILENAGYTVSMTRTGDTLPSLVERPTQANAENAAVFVSIHINSVDNAPNANGTEVYYANSNNGNAYGTTSEKLATNILNRMLYYMGSTNRGVKTAEHAVTKRCEMPAALTEVGFITNPTEVYNMTTDEYQYKAAQGIAEGIMITLKDINVPQ</sequence>
<evidence type="ECO:0000313" key="5">
    <source>
        <dbReference type="EMBL" id="MCC2209644.1"/>
    </source>
</evidence>
<dbReference type="GO" id="GO:0030288">
    <property type="term" value="C:outer membrane-bounded periplasmic space"/>
    <property type="evidence" value="ECO:0007669"/>
    <property type="project" value="TreeGrafter"/>
</dbReference>
<dbReference type="GO" id="GO:0008745">
    <property type="term" value="F:N-acetylmuramoyl-L-alanine amidase activity"/>
    <property type="evidence" value="ECO:0007669"/>
    <property type="project" value="InterPro"/>
</dbReference>
<dbReference type="SUPFAM" id="SSF55383">
    <property type="entry name" value="Copper amine oxidase, domain N"/>
    <property type="match status" value="1"/>
</dbReference>
<dbReference type="CDD" id="cd02696">
    <property type="entry name" value="MurNAc-LAA"/>
    <property type="match status" value="1"/>
</dbReference>
<protein>
    <submittedName>
        <fullName evidence="5">N-acetylmuramoyl-L-alanine amidase family protein</fullName>
    </submittedName>
</protein>
<dbReference type="GO" id="GO:0009253">
    <property type="term" value="P:peptidoglycan catabolic process"/>
    <property type="evidence" value="ECO:0007669"/>
    <property type="project" value="InterPro"/>
</dbReference>
<dbReference type="SUPFAM" id="SSF53187">
    <property type="entry name" value="Zn-dependent exopeptidases"/>
    <property type="match status" value="1"/>
</dbReference>
<keyword evidence="1" id="KW-0378">Hydrolase</keyword>
<dbReference type="InterPro" id="IPR036582">
    <property type="entry name" value="Mao_N_sf"/>
</dbReference>
<dbReference type="PANTHER" id="PTHR30404">
    <property type="entry name" value="N-ACETYLMURAMOYL-L-ALANINE AMIDASE"/>
    <property type="match status" value="1"/>
</dbReference>
<dbReference type="Gene3D" id="3.30.457.10">
    <property type="entry name" value="Copper amine oxidase-like, N-terminal domain"/>
    <property type="match status" value="1"/>
</dbReference>
<name>A0AAE3DX15_9FIRM</name>
<reference evidence="5 6" key="1">
    <citation type="submission" date="2021-10" db="EMBL/GenBank/DDBJ databases">
        <title>Anaerobic single-cell dispensing facilitates the cultivation of human gut bacteria.</title>
        <authorList>
            <person name="Afrizal A."/>
        </authorList>
    </citation>
    <scope>NUCLEOTIDE SEQUENCE [LARGE SCALE GENOMIC DNA]</scope>
    <source>
        <strain evidence="5 6">CLA-AA-H232</strain>
    </source>
</reference>
<dbReference type="EMBL" id="JAJEQM010000002">
    <property type="protein sequence ID" value="MCC2209644.1"/>
    <property type="molecule type" value="Genomic_DNA"/>
</dbReference>
<evidence type="ECO:0000259" key="4">
    <source>
        <dbReference type="SMART" id="SM00646"/>
    </source>
</evidence>
<dbReference type="InterPro" id="IPR002508">
    <property type="entry name" value="MurNAc-LAA_cat"/>
</dbReference>
<dbReference type="AlphaFoldDB" id="A0AAE3DX15"/>
<gene>
    <name evidence="5" type="ORF">LKE05_02405</name>
</gene>
<evidence type="ECO:0000256" key="1">
    <source>
        <dbReference type="ARBA" id="ARBA00022801"/>
    </source>
</evidence>
<feature type="region of interest" description="Disordered" evidence="2">
    <location>
        <begin position="173"/>
        <end position="193"/>
    </location>
</feature>
<dbReference type="Gene3D" id="2.60.40.3500">
    <property type="match status" value="1"/>
</dbReference>
<evidence type="ECO:0000256" key="3">
    <source>
        <dbReference type="SAM" id="SignalP"/>
    </source>
</evidence>
<dbReference type="Pfam" id="PF07833">
    <property type="entry name" value="Cu_amine_oxidN1"/>
    <property type="match status" value="1"/>
</dbReference>
<dbReference type="Pfam" id="PF11741">
    <property type="entry name" value="AMIN"/>
    <property type="match status" value="1"/>
</dbReference>
<dbReference type="PANTHER" id="PTHR30404:SF0">
    <property type="entry name" value="N-ACETYLMURAMOYL-L-ALANINE AMIDASE AMIC"/>
    <property type="match status" value="1"/>
</dbReference>
<dbReference type="Pfam" id="PF01520">
    <property type="entry name" value="Amidase_3"/>
    <property type="match status" value="1"/>
</dbReference>
<dbReference type="SMART" id="SM00646">
    <property type="entry name" value="Ami_3"/>
    <property type="match status" value="1"/>
</dbReference>
<comment type="caution">
    <text evidence="5">The sequence shown here is derived from an EMBL/GenBank/DDBJ whole genome shotgun (WGS) entry which is preliminary data.</text>
</comment>
<keyword evidence="3" id="KW-0732">Signal</keyword>
<evidence type="ECO:0000313" key="6">
    <source>
        <dbReference type="Proteomes" id="UP001198242"/>
    </source>
</evidence>
<dbReference type="InterPro" id="IPR021731">
    <property type="entry name" value="AMIN_dom"/>
</dbReference>
<dbReference type="Gene3D" id="3.40.630.40">
    <property type="entry name" value="Zn-dependent exopeptidases"/>
    <property type="match status" value="1"/>
</dbReference>
<dbReference type="InterPro" id="IPR050695">
    <property type="entry name" value="N-acetylmuramoyl_amidase_3"/>
</dbReference>
<dbReference type="InterPro" id="IPR012854">
    <property type="entry name" value="Cu_amine_oxidase-like_N"/>
</dbReference>